<dbReference type="AlphaFoldDB" id="A2FDU2"/>
<dbReference type="VEuPathDB" id="TrichDB:TVAG_087660"/>
<dbReference type="InterPro" id="IPR016135">
    <property type="entry name" value="UBQ-conjugating_enzyme/RWD"/>
</dbReference>
<feature type="coiled-coil region" evidence="1">
    <location>
        <begin position="676"/>
        <end position="703"/>
    </location>
</feature>
<evidence type="ECO:0000259" key="3">
    <source>
        <dbReference type="PROSITE" id="PS50234"/>
    </source>
</evidence>
<dbReference type="Pfam" id="PF00179">
    <property type="entry name" value="UQ_con"/>
    <property type="match status" value="1"/>
</dbReference>
<dbReference type="CDD" id="cd00198">
    <property type="entry name" value="vWFA"/>
    <property type="match status" value="1"/>
</dbReference>
<dbReference type="SMART" id="SM00327">
    <property type="entry name" value="VWA"/>
    <property type="match status" value="1"/>
</dbReference>
<gene>
    <name evidence="4" type="ORF">TVAG_087660</name>
</gene>
<sequence length="957" mass="110800">MDCLYVEFDPQNPPVSWHVDDSWTFADLIKDISNQLGMRDNINIALYGSRLEPNMVIGTSILETDIIQIRDKDMKPLTIRKEIFDSIDKLQPDQYRIFYTESFTSITKGFVISLSDKILKQDYRETIKFIRSEIQKHSDIEEYAIIVKLPSGIIYREGSLFEFFDAYPQAKHHIYVDLVNTDNYEVDIGDILTEEIDEICDTTDLLKTSFSPMKELDDIEYEYAAVVYGLLSNSNSDIIDKIISWCEIFTRYSPALVGLYDIKNKLSIKYHQIVSISNVLITIIHDIFGQNDMTVWSHVLMLFNYIESQNMQFTNKFKIYYAPFIRDKSKSYFLNHYDTLNHLTTYNLDFTDQYLLSNSKLFLPTSGDLQKAKEMTFQVFSVIDLNEKGRVCIFKTDDGMNLYLKPKYDKSSKDFEKIALIINPRTGSQEEIDIAKTASIQNSENKGHSRNEVKQINIICCDLSRSMENSNKLKNAKKVISILAKNVFEFGIGTMWGLINFSSTVKTVLPLTAIASEFSMAVNEDSELGDDTKLFEAIKVASETITSKSEYFDNVYKRIVVVTDGIDNDNHYKSDESLQKLTKILTDNKIILDVIFIDESDSRAAVMSQATGGLAFFFKGSEQNLMESVFSSDGFYDLSLRKYGKVTVPDKYSIDFKNFATGVNLRDSEISSNEEVLTLEQAISRIDKKEKELEKNFEKLSSTLFAIRQQMKDICCQKEFIDWVDVFVNKNDFSHWNIFLKTEENSIYEEKWFKLSLHFVDSYPLSAPQLRFIHQIPHPNVSLDGTIQLKKLRGGYDSTITVFSILRSLRNMLTSPVIPNCINNVVRKCMNDKGKLNWTRISLIYNDYVYYETREEFMNEIKLSNENVKVDIGRIITFDEDLEDPFTHRLIELPVRAPNGRYFDMNILQFQIKKSENAHIVDPRTGEIIDFSNLSLMKLDQPCQLRIGEYKQHYHLH</sequence>
<dbReference type="SMART" id="SM00212">
    <property type="entry name" value="UBCc"/>
    <property type="match status" value="1"/>
</dbReference>
<name>A2FDU2_TRIV3</name>
<keyword evidence="5" id="KW-1185">Reference proteome</keyword>
<dbReference type="GO" id="GO:0005634">
    <property type="term" value="C:nucleus"/>
    <property type="evidence" value="ECO:0000318"/>
    <property type="project" value="GO_Central"/>
</dbReference>
<dbReference type="Gene3D" id="3.40.50.410">
    <property type="entry name" value="von Willebrand factor, type A domain"/>
    <property type="match status" value="1"/>
</dbReference>
<dbReference type="OrthoDB" id="10069349at2759"/>
<feature type="domain" description="VWFA" evidence="3">
    <location>
        <begin position="458"/>
        <end position="646"/>
    </location>
</feature>
<accession>A2FDU2</accession>
<dbReference type="KEGG" id="tva:4754718"/>
<dbReference type="eggNOG" id="KOG0419">
    <property type="taxonomic scope" value="Eukaryota"/>
</dbReference>
<dbReference type="STRING" id="5722.A2FDU2"/>
<dbReference type="InterPro" id="IPR002035">
    <property type="entry name" value="VWF_A"/>
</dbReference>
<dbReference type="InterPro" id="IPR036465">
    <property type="entry name" value="vWFA_dom_sf"/>
</dbReference>
<protein>
    <submittedName>
        <fullName evidence="4">Ubiquitin-conjugating enzyme family protein</fullName>
    </submittedName>
</protein>
<dbReference type="SMR" id="A2FDU2"/>
<dbReference type="Pfam" id="PF00092">
    <property type="entry name" value="VWA"/>
    <property type="match status" value="1"/>
</dbReference>
<dbReference type="PROSITE" id="PS50127">
    <property type="entry name" value="UBC_2"/>
    <property type="match status" value="1"/>
</dbReference>
<proteinExistence type="predicted"/>
<dbReference type="VEuPathDB" id="TrichDB:TVAGG3_0371150"/>
<dbReference type="Gene3D" id="3.10.110.10">
    <property type="entry name" value="Ubiquitin Conjugating Enzyme"/>
    <property type="match status" value="1"/>
</dbReference>
<dbReference type="InterPro" id="IPR000608">
    <property type="entry name" value="UBC"/>
</dbReference>
<keyword evidence="1" id="KW-0175">Coiled coil</keyword>
<dbReference type="PROSITE" id="PS50234">
    <property type="entry name" value="VWFA"/>
    <property type="match status" value="1"/>
</dbReference>
<dbReference type="GO" id="GO:0000209">
    <property type="term" value="P:protein polyubiquitination"/>
    <property type="evidence" value="ECO:0000318"/>
    <property type="project" value="GO_Central"/>
</dbReference>
<evidence type="ECO:0000313" key="4">
    <source>
        <dbReference type="EMBL" id="EAX96941.1"/>
    </source>
</evidence>
<dbReference type="InParanoid" id="A2FDU2"/>
<dbReference type="GO" id="GO:0031145">
    <property type="term" value="P:anaphase-promoting complex-dependent catabolic process"/>
    <property type="evidence" value="ECO:0000318"/>
    <property type="project" value="GO_Central"/>
</dbReference>
<dbReference type="InterPro" id="IPR050113">
    <property type="entry name" value="Ub_conjugating_enzyme"/>
</dbReference>
<evidence type="ECO:0000313" key="5">
    <source>
        <dbReference type="Proteomes" id="UP000001542"/>
    </source>
</evidence>
<evidence type="ECO:0000256" key="1">
    <source>
        <dbReference type="SAM" id="Coils"/>
    </source>
</evidence>
<organism evidence="4 5">
    <name type="scientific">Trichomonas vaginalis (strain ATCC PRA-98 / G3)</name>
    <dbReference type="NCBI Taxonomy" id="412133"/>
    <lineage>
        <taxon>Eukaryota</taxon>
        <taxon>Metamonada</taxon>
        <taxon>Parabasalia</taxon>
        <taxon>Trichomonadida</taxon>
        <taxon>Trichomonadidae</taxon>
        <taxon>Trichomonas</taxon>
    </lineage>
</organism>
<dbReference type="SUPFAM" id="SSF53300">
    <property type="entry name" value="vWA-like"/>
    <property type="match status" value="1"/>
</dbReference>
<dbReference type="GO" id="GO:0061631">
    <property type="term" value="F:ubiquitin conjugating enzyme activity"/>
    <property type="evidence" value="ECO:0000318"/>
    <property type="project" value="GO_Central"/>
</dbReference>
<dbReference type="CDD" id="cd00195">
    <property type="entry name" value="UBCc_UEV"/>
    <property type="match status" value="1"/>
</dbReference>
<dbReference type="GO" id="GO:0030071">
    <property type="term" value="P:regulation of mitotic metaphase/anaphase transition"/>
    <property type="evidence" value="ECO:0000318"/>
    <property type="project" value="GO_Central"/>
</dbReference>
<feature type="domain" description="UBC core" evidence="2">
    <location>
        <begin position="681"/>
        <end position="866"/>
    </location>
</feature>
<dbReference type="EMBL" id="DS113737">
    <property type="protein sequence ID" value="EAX96941.1"/>
    <property type="molecule type" value="Genomic_DNA"/>
</dbReference>
<dbReference type="Proteomes" id="UP000001542">
    <property type="component" value="Unassembled WGS sequence"/>
</dbReference>
<dbReference type="SUPFAM" id="SSF54495">
    <property type="entry name" value="UBC-like"/>
    <property type="match status" value="1"/>
</dbReference>
<reference evidence="4" key="1">
    <citation type="submission" date="2006-10" db="EMBL/GenBank/DDBJ databases">
        <authorList>
            <person name="Amadeo P."/>
            <person name="Zhao Q."/>
            <person name="Wortman J."/>
            <person name="Fraser-Liggett C."/>
            <person name="Carlton J."/>
        </authorList>
    </citation>
    <scope>NUCLEOTIDE SEQUENCE</scope>
    <source>
        <strain evidence="4">G3</strain>
    </source>
</reference>
<dbReference type="RefSeq" id="XP_001309871.1">
    <property type="nucleotide sequence ID" value="XM_001309870.1"/>
</dbReference>
<evidence type="ECO:0000259" key="2">
    <source>
        <dbReference type="PROSITE" id="PS50127"/>
    </source>
</evidence>
<reference evidence="4" key="2">
    <citation type="journal article" date="2007" name="Science">
        <title>Draft genome sequence of the sexually transmitted pathogen Trichomonas vaginalis.</title>
        <authorList>
            <person name="Carlton J.M."/>
            <person name="Hirt R.P."/>
            <person name="Silva J.C."/>
            <person name="Delcher A.L."/>
            <person name="Schatz M."/>
            <person name="Zhao Q."/>
            <person name="Wortman J.R."/>
            <person name="Bidwell S.L."/>
            <person name="Alsmark U.C.M."/>
            <person name="Besteiro S."/>
            <person name="Sicheritz-Ponten T."/>
            <person name="Noel C.J."/>
            <person name="Dacks J.B."/>
            <person name="Foster P.G."/>
            <person name="Simillion C."/>
            <person name="Van de Peer Y."/>
            <person name="Miranda-Saavedra D."/>
            <person name="Barton G.J."/>
            <person name="Westrop G.D."/>
            <person name="Mueller S."/>
            <person name="Dessi D."/>
            <person name="Fiori P.L."/>
            <person name="Ren Q."/>
            <person name="Paulsen I."/>
            <person name="Zhang H."/>
            <person name="Bastida-Corcuera F.D."/>
            <person name="Simoes-Barbosa A."/>
            <person name="Brown M.T."/>
            <person name="Hayes R.D."/>
            <person name="Mukherjee M."/>
            <person name="Okumura C.Y."/>
            <person name="Schneider R."/>
            <person name="Smith A.J."/>
            <person name="Vanacova S."/>
            <person name="Villalvazo M."/>
            <person name="Haas B.J."/>
            <person name="Pertea M."/>
            <person name="Feldblyum T.V."/>
            <person name="Utterback T.R."/>
            <person name="Shu C.L."/>
            <person name="Osoegawa K."/>
            <person name="de Jong P.J."/>
            <person name="Hrdy I."/>
            <person name="Horvathova L."/>
            <person name="Zubacova Z."/>
            <person name="Dolezal P."/>
            <person name="Malik S.B."/>
            <person name="Logsdon J.M. Jr."/>
            <person name="Henze K."/>
            <person name="Gupta A."/>
            <person name="Wang C.C."/>
            <person name="Dunne R.L."/>
            <person name="Upcroft J.A."/>
            <person name="Upcroft P."/>
            <person name="White O."/>
            <person name="Salzberg S.L."/>
            <person name="Tang P."/>
            <person name="Chiu C.-H."/>
            <person name="Lee Y.-S."/>
            <person name="Embley T.M."/>
            <person name="Coombs G.H."/>
            <person name="Mottram J.C."/>
            <person name="Tachezy J."/>
            <person name="Fraser-Liggett C.M."/>
            <person name="Johnson P.J."/>
        </authorList>
    </citation>
    <scope>NUCLEOTIDE SEQUENCE [LARGE SCALE GENOMIC DNA]</scope>
    <source>
        <strain evidence="4">G3</strain>
    </source>
</reference>
<dbReference type="PANTHER" id="PTHR24067">
    <property type="entry name" value="UBIQUITIN-CONJUGATING ENZYME E2"/>
    <property type="match status" value="1"/>
</dbReference>